<dbReference type="SUPFAM" id="SSF101447">
    <property type="entry name" value="Formin homology 2 domain (FH2 domain)"/>
    <property type="match status" value="1"/>
</dbReference>
<comment type="caution">
    <text evidence="2">The sequence shown here is derived from an EMBL/GenBank/DDBJ whole genome shotgun (WGS) entry which is preliminary data.</text>
</comment>
<reference evidence="2 3" key="1">
    <citation type="journal article" name="Sci. Rep.">
        <title>Genome-scale phylogenetic analyses confirm Olpidium as the closest living zoosporic fungus to the non-flagellated, terrestrial fungi.</title>
        <authorList>
            <person name="Chang Y."/>
            <person name="Rochon D."/>
            <person name="Sekimoto S."/>
            <person name="Wang Y."/>
            <person name="Chovatia M."/>
            <person name="Sandor L."/>
            <person name="Salamov A."/>
            <person name="Grigoriev I.V."/>
            <person name="Stajich J.E."/>
            <person name="Spatafora J.W."/>
        </authorList>
    </citation>
    <scope>NUCLEOTIDE SEQUENCE [LARGE SCALE GENOMIC DNA]</scope>
    <source>
        <strain evidence="2">S191</strain>
    </source>
</reference>
<sequence length="137" mass="15664">GFPPTKEKRHGVDTPPPPPPPPPPPKTKQRKALGSLLRWSAVYFARLSSGLQRKQTCHGPKPQTWRNTSRWLTISIFKSQIPNDEHFWAVRFHSGITDDRMMFIGDRVKQGKGGREQGRLLQMRRTRTCPGKKRSNG</sequence>
<evidence type="ECO:0000313" key="3">
    <source>
        <dbReference type="Proteomes" id="UP000673691"/>
    </source>
</evidence>
<organism evidence="2 3">
    <name type="scientific">Olpidium bornovanus</name>
    <dbReference type="NCBI Taxonomy" id="278681"/>
    <lineage>
        <taxon>Eukaryota</taxon>
        <taxon>Fungi</taxon>
        <taxon>Fungi incertae sedis</taxon>
        <taxon>Olpidiomycota</taxon>
        <taxon>Olpidiomycotina</taxon>
        <taxon>Olpidiomycetes</taxon>
        <taxon>Olpidiales</taxon>
        <taxon>Olpidiaceae</taxon>
        <taxon>Olpidium</taxon>
    </lineage>
</organism>
<evidence type="ECO:0000313" key="2">
    <source>
        <dbReference type="EMBL" id="KAG5456501.1"/>
    </source>
</evidence>
<keyword evidence="3" id="KW-1185">Reference proteome</keyword>
<gene>
    <name evidence="2" type="ORF">BJ554DRAFT_3739</name>
</gene>
<dbReference type="AlphaFoldDB" id="A0A8H8DFQ6"/>
<proteinExistence type="predicted"/>
<accession>A0A8H8DFQ6</accession>
<protein>
    <submittedName>
        <fullName evidence="2">Uncharacterized protein</fullName>
    </submittedName>
</protein>
<feature type="compositionally biased region" description="Pro residues" evidence="1">
    <location>
        <begin position="14"/>
        <end position="26"/>
    </location>
</feature>
<evidence type="ECO:0000256" key="1">
    <source>
        <dbReference type="SAM" id="MobiDB-lite"/>
    </source>
</evidence>
<feature type="non-terminal residue" evidence="2">
    <location>
        <position position="1"/>
    </location>
</feature>
<name>A0A8H8DFQ6_9FUNG</name>
<dbReference type="EMBL" id="JAEFCI010011632">
    <property type="protein sequence ID" value="KAG5456501.1"/>
    <property type="molecule type" value="Genomic_DNA"/>
</dbReference>
<dbReference type="Proteomes" id="UP000673691">
    <property type="component" value="Unassembled WGS sequence"/>
</dbReference>
<feature type="region of interest" description="Disordered" evidence="1">
    <location>
        <begin position="1"/>
        <end position="30"/>
    </location>
</feature>